<keyword evidence="1" id="KW-1185">Reference proteome</keyword>
<name>A0A5S6QHB7_TRIMR</name>
<dbReference type="Proteomes" id="UP000046395">
    <property type="component" value="Unassembled WGS sequence"/>
</dbReference>
<accession>A0A5S6QHB7</accession>
<dbReference type="AlphaFoldDB" id="A0A5S6QHB7"/>
<dbReference type="WBParaSite" id="TMUE_2000006535.1">
    <property type="protein sequence ID" value="TMUE_2000006535.1"/>
    <property type="gene ID" value="WBGene00299642"/>
</dbReference>
<proteinExistence type="predicted"/>
<reference evidence="2" key="1">
    <citation type="submission" date="2019-12" db="UniProtKB">
        <authorList>
            <consortium name="WormBaseParasite"/>
        </authorList>
    </citation>
    <scope>IDENTIFICATION</scope>
</reference>
<organism evidence="1 2">
    <name type="scientific">Trichuris muris</name>
    <name type="common">Mouse whipworm</name>
    <dbReference type="NCBI Taxonomy" id="70415"/>
    <lineage>
        <taxon>Eukaryota</taxon>
        <taxon>Metazoa</taxon>
        <taxon>Ecdysozoa</taxon>
        <taxon>Nematoda</taxon>
        <taxon>Enoplea</taxon>
        <taxon>Dorylaimia</taxon>
        <taxon>Trichinellida</taxon>
        <taxon>Trichuridae</taxon>
        <taxon>Trichuris</taxon>
    </lineage>
</organism>
<evidence type="ECO:0000313" key="1">
    <source>
        <dbReference type="Proteomes" id="UP000046395"/>
    </source>
</evidence>
<sequence>MNLAFPERLYALEGTGWFTSRLAIVNSAIALAATASRGGAPCSGQGLLYRKPSETSGVVGMVAWVSDGPRFDAEVGATFSESPKGCGSPSFPEWSRAADPSPAGWVHLSTGVLVVVNLHIPLGEASLRR</sequence>
<evidence type="ECO:0000313" key="2">
    <source>
        <dbReference type="WBParaSite" id="TMUE_2000006535.1"/>
    </source>
</evidence>
<protein>
    <submittedName>
        <fullName evidence="2">Uncharacterized protein</fullName>
    </submittedName>
</protein>